<dbReference type="EMBL" id="GBXM01104202">
    <property type="protein sequence ID" value="JAH04375.1"/>
    <property type="molecule type" value="Transcribed_RNA"/>
</dbReference>
<organism evidence="1">
    <name type="scientific">Anguilla anguilla</name>
    <name type="common">European freshwater eel</name>
    <name type="synonym">Muraena anguilla</name>
    <dbReference type="NCBI Taxonomy" id="7936"/>
    <lineage>
        <taxon>Eukaryota</taxon>
        <taxon>Metazoa</taxon>
        <taxon>Chordata</taxon>
        <taxon>Craniata</taxon>
        <taxon>Vertebrata</taxon>
        <taxon>Euteleostomi</taxon>
        <taxon>Actinopterygii</taxon>
        <taxon>Neopterygii</taxon>
        <taxon>Teleostei</taxon>
        <taxon>Anguilliformes</taxon>
        <taxon>Anguillidae</taxon>
        <taxon>Anguilla</taxon>
    </lineage>
</organism>
<sequence>MYCYKHHGSVFHFSLSHSDANRWHA</sequence>
<dbReference type="AlphaFoldDB" id="A0A0E9PJY1"/>
<evidence type="ECO:0000313" key="1">
    <source>
        <dbReference type="EMBL" id="JAH04375.1"/>
    </source>
</evidence>
<name>A0A0E9PJY1_ANGAN</name>
<reference evidence="1" key="2">
    <citation type="journal article" date="2015" name="Fish Shellfish Immunol.">
        <title>Early steps in the European eel (Anguilla anguilla)-Vibrio vulnificus interaction in the gills: Role of the RtxA13 toxin.</title>
        <authorList>
            <person name="Callol A."/>
            <person name="Pajuelo D."/>
            <person name="Ebbesson L."/>
            <person name="Teles M."/>
            <person name="MacKenzie S."/>
            <person name="Amaro C."/>
        </authorList>
    </citation>
    <scope>NUCLEOTIDE SEQUENCE</scope>
</reference>
<proteinExistence type="predicted"/>
<accession>A0A0E9PJY1</accession>
<protein>
    <submittedName>
        <fullName evidence="1">Uncharacterized protein</fullName>
    </submittedName>
</protein>
<reference evidence="1" key="1">
    <citation type="submission" date="2014-11" db="EMBL/GenBank/DDBJ databases">
        <authorList>
            <person name="Amaro Gonzalez C."/>
        </authorList>
    </citation>
    <scope>NUCLEOTIDE SEQUENCE</scope>
</reference>